<protein>
    <submittedName>
        <fullName evidence="1">Unnamed protein product</fullName>
    </submittedName>
</protein>
<sequence length="92" mass="9990">MKLRVLPATIGPKYSSSSSVAKHKNPARGMIPMKLRVLPATIGPKYCSSSSVAKHKNPARGMIPMKLRVLLQSVQSIAQVLLLRNTKILPMG</sequence>
<comment type="caution">
    <text evidence="1">The sequence shown here is derived from an EMBL/GenBank/DDBJ whole genome shotgun (WGS) entry which is preliminary data.</text>
</comment>
<gene>
    <name evidence="1" type="ORF">Amon01_000409200</name>
</gene>
<keyword evidence="2" id="KW-1185">Reference proteome</keyword>
<reference evidence="1" key="1">
    <citation type="submission" date="2023-04" db="EMBL/GenBank/DDBJ databases">
        <title>Ambrosiozyma monospora NBRC 1965.</title>
        <authorList>
            <person name="Ichikawa N."/>
            <person name="Sato H."/>
            <person name="Tonouchi N."/>
        </authorList>
    </citation>
    <scope>NUCLEOTIDE SEQUENCE</scope>
    <source>
        <strain evidence="1">NBRC 1965</strain>
    </source>
</reference>
<proteinExistence type="predicted"/>
<evidence type="ECO:0000313" key="1">
    <source>
        <dbReference type="EMBL" id="GMG32059.1"/>
    </source>
</evidence>
<dbReference type="Proteomes" id="UP001165063">
    <property type="component" value="Unassembled WGS sequence"/>
</dbReference>
<dbReference type="EMBL" id="BSXU01001887">
    <property type="protein sequence ID" value="GMG32059.1"/>
    <property type="molecule type" value="Genomic_DNA"/>
</dbReference>
<organism evidence="1 2">
    <name type="scientific">Ambrosiozyma monospora</name>
    <name type="common">Yeast</name>
    <name type="synonym">Endomycopsis monosporus</name>
    <dbReference type="NCBI Taxonomy" id="43982"/>
    <lineage>
        <taxon>Eukaryota</taxon>
        <taxon>Fungi</taxon>
        <taxon>Dikarya</taxon>
        <taxon>Ascomycota</taxon>
        <taxon>Saccharomycotina</taxon>
        <taxon>Pichiomycetes</taxon>
        <taxon>Pichiales</taxon>
        <taxon>Pichiaceae</taxon>
        <taxon>Ambrosiozyma</taxon>
    </lineage>
</organism>
<evidence type="ECO:0000313" key="2">
    <source>
        <dbReference type="Proteomes" id="UP001165063"/>
    </source>
</evidence>
<dbReference type="AlphaFoldDB" id="A0A9W6YYM6"/>
<name>A0A9W6YYM6_AMBMO</name>
<accession>A0A9W6YYM6</accession>